<feature type="transmembrane region" description="Helical" evidence="1">
    <location>
        <begin position="17"/>
        <end position="37"/>
    </location>
</feature>
<dbReference type="AlphaFoldDB" id="A0AAU9LK42"/>
<gene>
    <name evidence="2" type="ORF">PBS003_LOCUS7879</name>
</gene>
<protein>
    <submittedName>
        <fullName evidence="2">Uncharacterized protein</fullName>
    </submittedName>
</protein>
<proteinExistence type="predicted"/>
<comment type="caution">
    <text evidence="2">The sequence shown here is derived from an EMBL/GenBank/DDBJ whole genome shotgun (WGS) entry which is preliminary data.</text>
</comment>
<keyword evidence="1" id="KW-0472">Membrane</keyword>
<accession>A0AAU9LK42</accession>
<keyword evidence="1" id="KW-0812">Transmembrane</keyword>
<reference evidence="2" key="1">
    <citation type="submission" date="2021-11" db="EMBL/GenBank/DDBJ databases">
        <authorList>
            <person name="Islam A."/>
            <person name="Islam S."/>
            <person name="Flora M.S."/>
            <person name="Rahman M."/>
            <person name="Ziaur R.M."/>
            <person name="Epstein J.H."/>
            <person name="Hassan M."/>
            <person name="Klassen M."/>
            <person name="Woodard K."/>
            <person name="Webb A."/>
            <person name="Webby R.J."/>
            <person name="El Zowalaty M.E."/>
        </authorList>
    </citation>
    <scope>NUCLEOTIDE SEQUENCE</scope>
    <source>
        <strain evidence="2">Pbs3</strain>
    </source>
</reference>
<evidence type="ECO:0000313" key="3">
    <source>
        <dbReference type="Proteomes" id="UP001160483"/>
    </source>
</evidence>
<evidence type="ECO:0000256" key="1">
    <source>
        <dbReference type="SAM" id="Phobius"/>
    </source>
</evidence>
<keyword evidence="1" id="KW-1133">Transmembrane helix</keyword>
<organism evidence="2 3">
    <name type="scientific">Peronospora belbahrii</name>
    <dbReference type="NCBI Taxonomy" id="622444"/>
    <lineage>
        <taxon>Eukaryota</taxon>
        <taxon>Sar</taxon>
        <taxon>Stramenopiles</taxon>
        <taxon>Oomycota</taxon>
        <taxon>Peronosporomycetes</taxon>
        <taxon>Peronosporales</taxon>
        <taxon>Peronosporaceae</taxon>
        <taxon>Peronospora</taxon>
    </lineage>
</organism>
<dbReference type="Proteomes" id="UP001160483">
    <property type="component" value="Unassembled WGS sequence"/>
</dbReference>
<dbReference type="EMBL" id="CAKKTJ010000327">
    <property type="protein sequence ID" value="CAH0481273.1"/>
    <property type="molecule type" value="Genomic_DNA"/>
</dbReference>
<sequence length="272" mass="30700">MEVPFEKKPRWTAHDSVCLGLAAFVVINVIMCLWVAAISTSTARRQATAVFFAVEKASVIDFNLTLQTTMNSLPVNVTGRLQPRHSECSRRLYFNGRIIVTTPNTSEVFVLLNHRGFRRQLYGSNANTTCLTTRDIPPLHTLVDTVYSAFRPVVYEAFKVDCKPLQFTFYDMPFVVCAEDWLRARLYTQNLTHSTRHDQHPGTVKDPVLIIHGKKSALELMVLSDTTPVITDQPFEKLDHCEYLHAPMTSGESCLAQKASGQDSKLFFQALT</sequence>
<evidence type="ECO:0000313" key="2">
    <source>
        <dbReference type="EMBL" id="CAH0481273.1"/>
    </source>
</evidence>
<name>A0AAU9LK42_9STRA</name>